<accession>A0A1I1IHX1</accession>
<dbReference type="PANTHER" id="PTHR47197">
    <property type="entry name" value="PROTEIN NIRF"/>
    <property type="match status" value="1"/>
</dbReference>
<dbReference type="InterPro" id="IPR011048">
    <property type="entry name" value="Haem_d1_sf"/>
</dbReference>
<dbReference type="InterPro" id="IPR051200">
    <property type="entry name" value="Host-pathogen_enzymatic-act"/>
</dbReference>
<proteinExistence type="predicted"/>
<evidence type="ECO:0000256" key="1">
    <source>
        <dbReference type="SAM" id="MobiDB-lite"/>
    </source>
</evidence>
<gene>
    <name evidence="2" type="ORF">SAMN05444422_107180</name>
</gene>
<evidence type="ECO:0000313" key="2">
    <source>
        <dbReference type="EMBL" id="SFC35795.1"/>
    </source>
</evidence>
<dbReference type="Gene3D" id="2.130.10.10">
    <property type="entry name" value="YVTN repeat-like/Quinoprotein amine dehydrogenase"/>
    <property type="match status" value="2"/>
</dbReference>
<organism evidence="2 3">
    <name type="scientific">Natronobacterium haloterrestre</name>
    <name type="common">Halobiforma haloterrestris</name>
    <dbReference type="NCBI Taxonomy" id="148448"/>
    <lineage>
        <taxon>Archaea</taxon>
        <taxon>Methanobacteriati</taxon>
        <taxon>Methanobacteriota</taxon>
        <taxon>Stenosarchaea group</taxon>
        <taxon>Halobacteria</taxon>
        <taxon>Halobacteriales</taxon>
        <taxon>Natrialbaceae</taxon>
        <taxon>Natronobacterium</taxon>
    </lineage>
</organism>
<evidence type="ECO:0000313" key="3">
    <source>
        <dbReference type="Proteomes" id="UP000199161"/>
    </source>
</evidence>
<feature type="region of interest" description="Disordered" evidence="1">
    <location>
        <begin position="1"/>
        <end position="29"/>
    </location>
</feature>
<dbReference type="SUPFAM" id="SSF51004">
    <property type="entry name" value="C-terminal (heme d1) domain of cytochrome cd1-nitrite reductase"/>
    <property type="match status" value="1"/>
</dbReference>
<dbReference type="RefSeq" id="WP_089788767.1">
    <property type="nucleotide sequence ID" value="NZ_FOKW01000007.1"/>
</dbReference>
<dbReference type="Proteomes" id="UP000199161">
    <property type="component" value="Unassembled WGS sequence"/>
</dbReference>
<dbReference type="AlphaFoldDB" id="A0A1I1IHX1"/>
<sequence>MTRSTQTTTETTRADAPDTETADEDRDRDGLAIVKNAGSSHFSAVDLTAREVVTQVGDGSYPHTAVFHPDGRHAILLYISSSHLEAVDLERMETVQRVDDLGVATVGSALTDDGKRLFVGTAAELPDDVDPGVVAFRVHGADADDALRLERIGTTTVGRCAGMCTGPNGLVYVAEKNAGELIALSPTAELTELERYQVGDDPHDIYPVPGTDLIAVNNAGESFATFVDAARGEVRTTAPTGENPHGIAFADGPGGRRAYVPAREDDRLAAIDLEAVAAGDDEPTAFVDVGTATGFAATAADDRYVLVDSYDEEHVTIVDAETLSVAGRVEVGGEPLHVVVSPDGRECYVGNMDRSSVAVLDVEPLRADRPADVTVVDRIDGLGEMPSGIFQP</sequence>
<name>A0A1I1IHX1_NATHA</name>
<protein>
    <submittedName>
        <fullName evidence="2">40-residue YVTN family beta-propeller repeat-containing protein</fullName>
    </submittedName>
</protein>
<reference evidence="3" key="1">
    <citation type="submission" date="2016-10" db="EMBL/GenBank/DDBJ databases">
        <authorList>
            <person name="Varghese N."/>
            <person name="Submissions S."/>
        </authorList>
    </citation>
    <scope>NUCLEOTIDE SEQUENCE [LARGE SCALE GENOMIC DNA]</scope>
    <source>
        <strain evidence="3">DSM 13078</strain>
    </source>
</reference>
<dbReference type="InterPro" id="IPR015943">
    <property type="entry name" value="WD40/YVTN_repeat-like_dom_sf"/>
</dbReference>
<keyword evidence="3" id="KW-1185">Reference proteome</keyword>
<dbReference type="PANTHER" id="PTHR47197:SF3">
    <property type="entry name" value="DIHYDRO-HEME D1 DEHYDROGENASE"/>
    <property type="match status" value="1"/>
</dbReference>
<dbReference type="EMBL" id="FOKW01000007">
    <property type="protein sequence ID" value="SFC35795.1"/>
    <property type="molecule type" value="Genomic_DNA"/>
</dbReference>
<dbReference type="OrthoDB" id="201023at2157"/>